<dbReference type="RefSeq" id="WP_138004240.1">
    <property type="nucleotide sequence ID" value="NZ_QGQD01000121.1"/>
</dbReference>
<dbReference type="Pfam" id="PF00072">
    <property type="entry name" value="Response_reg"/>
    <property type="match status" value="1"/>
</dbReference>
<dbReference type="Gene3D" id="1.10.10.60">
    <property type="entry name" value="Homeodomain-like"/>
    <property type="match status" value="2"/>
</dbReference>
<reference evidence="13 14" key="1">
    <citation type="journal article" date="2019" name="Anaerobe">
        <title>Detection of Robinsoniella peoriensis in multiple bone samples of a trauma patient.</title>
        <authorList>
            <person name="Schrottner P."/>
            <person name="Hartwich K."/>
            <person name="Bunk B."/>
            <person name="Schober I."/>
            <person name="Helbig S."/>
            <person name="Rudolph W.W."/>
            <person name="Gunzer F."/>
        </authorList>
    </citation>
    <scope>NUCLEOTIDE SEQUENCE [LARGE SCALE GENOMIC DNA]</scope>
    <source>
        <strain evidence="13 14">DSM 106044</strain>
    </source>
</reference>
<evidence type="ECO:0000313" key="13">
    <source>
        <dbReference type="EMBL" id="TLC97483.1"/>
    </source>
</evidence>
<evidence type="ECO:0000256" key="7">
    <source>
        <dbReference type="ARBA" id="ARBA00023125"/>
    </source>
</evidence>
<gene>
    <name evidence="13" type="ORF">DSM106044_05716</name>
</gene>
<keyword evidence="14" id="KW-1185">Reference proteome</keyword>
<dbReference type="AlphaFoldDB" id="A0A4U8Q056"/>
<feature type="domain" description="HTH araC/xylS-type" evidence="11">
    <location>
        <begin position="405"/>
        <end position="504"/>
    </location>
</feature>
<feature type="domain" description="Response regulatory" evidence="12">
    <location>
        <begin position="6"/>
        <end position="123"/>
    </location>
</feature>
<dbReference type="InterPro" id="IPR009057">
    <property type="entry name" value="Homeodomain-like_sf"/>
</dbReference>
<name>A0A4U8Q056_9FIRM</name>
<comment type="caution">
    <text evidence="13">The sequence shown here is derived from an EMBL/GenBank/DDBJ whole genome shotgun (WGS) entry which is preliminary data.</text>
</comment>
<accession>A0A4U8Q056</accession>
<evidence type="ECO:0000313" key="14">
    <source>
        <dbReference type="Proteomes" id="UP000306509"/>
    </source>
</evidence>
<dbReference type="InterPro" id="IPR001789">
    <property type="entry name" value="Sig_transdc_resp-reg_receiver"/>
</dbReference>
<evidence type="ECO:0000256" key="8">
    <source>
        <dbReference type="ARBA" id="ARBA00023163"/>
    </source>
</evidence>
<dbReference type="GO" id="GO:0005737">
    <property type="term" value="C:cytoplasm"/>
    <property type="evidence" value="ECO:0007669"/>
    <property type="project" value="UniProtKB-SubCell"/>
</dbReference>
<evidence type="ECO:0000256" key="2">
    <source>
        <dbReference type="ARBA" id="ARBA00018672"/>
    </source>
</evidence>
<evidence type="ECO:0000259" key="12">
    <source>
        <dbReference type="PROSITE" id="PS50110"/>
    </source>
</evidence>
<keyword evidence="6" id="KW-0805">Transcription regulation</keyword>
<evidence type="ECO:0000256" key="5">
    <source>
        <dbReference type="ARBA" id="ARBA00023012"/>
    </source>
</evidence>
<organism evidence="13 14">
    <name type="scientific">Robinsoniella peoriensis</name>
    <dbReference type="NCBI Taxonomy" id="180332"/>
    <lineage>
        <taxon>Bacteria</taxon>
        <taxon>Bacillati</taxon>
        <taxon>Bacillota</taxon>
        <taxon>Clostridia</taxon>
        <taxon>Lachnospirales</taxon>
        <taxon>Lachnospiraceae</taxon>
        <taxon>Robinsoniella</taxon>
    </lineage>
</organism>
<dbReference type="SUPFAM" id="SSF46689">
    <property type="entry name" value="Homeodomain-like"/>
    <property type="match status" value="2"/>
</dbReference>
<dbReference type="SUPFAM" id="SSF52172">
    <property type="entry name" value="CheY-like"/>
    <property type="match status" value="1"/>
</dbReference>
<proteinExistence type="predicted"/>
<evidence type="ECO:0000256" key="4">
    <source>
        <dbReference type="ARBA" id="ARBA00022553"/>
    </source>
</evidence>
<dbReference type="CDD" id="cd17536">
    <property type="entry name" value="REC_YesN-like"/>
    <property type="match status" value="1"/>
</dbReference>
<dbReference type="Pfam" id="PF12833">
    <property type="entry name" value="HTH_18"/>
    <property type="match status" value="1"/>
</dbReference>
<evidence type="ECO:0000259" key="11">
    <source>
        <dbReference type="PROSITE" id="PS01124"/>
    </source>
</evidence>
<dbReference type="SMART" id="SM00448">
    <property type="entry name" value="REC"/>
    <property type="match status" value="1"/>
</dbReference>
<dbReference type="PROSITE" id="PS50110">
    <property type="entry name" value="RESPONSE_REGULATORY"/>
    <property type="match status" value="1"/>
</dbReference>
<dbReference type="GO" id="GO:0000160">
    <property type="term" value="P:phosphorelay signal transduction system"/>
    <property type="evidence" value="ECO:0007669"/>
    <property type="project" value="UniProtKB-KW"/>
</dbReference>
<dbReference type="InterPro" id="IPR018060">
    <property type="entry name" value="HTH_AraC"/>
</dbReference>
<dbReference type="Proteomes" id="UP000306509">
    <property type="component" value="Unassembled WGS sequence"/>
</dbReference>
<dbReference type="InterPro" id="IPR051552">
    <property type="entry name" value="HptR"/>
</dbReference>
<evidence type="ECO:0000256" key="6">
    <source>
        <dbReference type="ARBA" id="ARBA00023015"/>
    </source>
</evidence>
<dbReference type="STRING" id="180332.GCA_000797495_01319"/>
<protein>
    <recommendedName>
        <fullName evidence="2">Stage 0 sporulation protein A homolog</fullName>
    </recommendedName>
</protein>
<keyword evidence="4 10" id="KW-0597">Phosphoprotein</keyword>
<evidence type="ECO:0000256" key="3">
    <source>
        <dbReference type="ARBA" id="ARBA00022490"/>
    </source>
</evidence>
<keyword evidence="3" id="KW-0963">Cytoplasm</keyword>
<dbReference type="PANTHER" id="PTHR42713:SF3">
    <property type="entry name" value="TRANSCRIPTIONAL REGULATORY PROTEIN HPTR"/>
    <property type="match status" value="1"/>
</dbReference>
<dbReference type="GO" id="GO:0003700">
    <property type="term" value="F:DNA-binding transcription factor activity"/>
    <property type="evidence" value="ECO:0007669"/>
    <property type="project" value="InterPro"/>
</dbReference>
<keyword evidence="7" id="KW-0238">DNA-binding</keyword>
<evidence type="ECO:0000256" key="10">
    <source>
        <dbReference type="PROSITE-ProRule" id="PRU00169"/>
    </source>
</evidence>
<dbReference type="PANTHER" id="PTHR42713">
    <property type="entry name" value="HISTIDINE KINASE-RELATED"/>
    <property type="match status" value="1"/>
</dbReference>
<dbReference type="EMBL" id="QGQD01000121">
    <property type="protein sequence ID" value="TLC97483.1"/>
    <property type="molecule type" value="Genomic_DNA"/>
</dbReference>
<evidence type="ECO:0000256" key="1">
    <source>
        <dbReference type="ARBA" id="ARBA00004496"/>
    </source>
</evidence>
<sequence>MMNQIKIIIAEDEPAILRGICAAITMISDKFIISGTAFDGENALNLIQEHHPHIVITDIKMPLMDGLTLIAEAKKQNSTAKFVILTGFAEFEYAKKAITLGVSDYLLKPVDPEELAKLLNGMKQEINSKSSQVQMEYIRSCFFKRVLTDFTFNPLAHCSLHLLFSYYGSIVNNTYSEFNLSGEIVRNLDTSFLDGIIEKYQLPVYSFRGNYYNEFVYAIVTPSDKKMDILPVVRDIRENAQKSDTYVNFVLSAVVHSGEEIKDLMQNAYLFTLFHLPFGKNSFLIQDDACTKKNAIEISDNIVALAGKFRPGTTENELKNILSQMTAWWQESDTTQFQLLADVRHIASAAIHVSPNASQILFDPTEIIASSDSYEELFENLLLELTKILFPEHIQQKKSSSQLVDDIRAYLDKNFTQQITYKVFYDIWGYNEKYITTLFKEAFGISPSKYITSLRLEMAKSLMIKNPQILLKDVAEQTGYTDALYFSRVFKNNEGMSPSAFIQSLEQPPC</sequence>
<dbReference type="SMART" id="SM00342">
    <property type="entry name" value="HTH_ARAC"/>
    <property type="match status" value="1"/>
</dbReference>
<dbReference type="PROSITE" id="PS00041">
    <property type="entry name" value="HTH_ARAC_FAMILY_1"/>
    <property type="match status" value="1"/>
</dbReference>
<dbReference type="InterPro" id="IPR018062">
    <property type="entry name" value="HTH_AraC-typ_CS"/>
</dbReference>
<evidence type="ECO:0000256" key="9">
    <source>
        <dbReference type="ARBA" id="ARBA00024867"/>
    </source>
</evidence>
<dbReference type="Gene3D" id="3.40.50.2300">
    <property type="match status" value="1"/>
</dbReference>
<feature type="modified residue" description="4-aspartylphosphate" evidence="10">
    <location>
        <position position="58"/>
    </location>
</feature>
<dbReference type="PROSITE" id="PS01124">
    <property type="entry name" value="HTH_ARAC_FAMILY_2"/>
    <property type="match status" value="1"/>
</dbReference>
<comment type="subcellular location">
    <subcellularLocation>
        <location evidence="1">Cytoplasm</location>
    </subcellularLocation>
</comment>
<keyword evidence="5" id="KW-0902">Two-component regulatory system</keyword>
<dbReference type="GO" id="GO:0043565">
    <property type="term" value="F:sequence-specific DNA binding"/>
    <property type="evidence" value="ECO:0007669"/>
    <property type="project" value="InterPro"/>
</dbReference>
<keyword evidence="8" id="KW-0804">Transcription</keyword>
<comment type="function">
    <text evidence="9">May play the central regulatory role in sporulation. It may be an element of the effector pathway responsible for the activation of sporulation genes in response to nutritional stress. Spo0A may act in concert with spo0H (a sigma factor) to control the expression of some genes that are critical to the sporulation process.</text>
</comment>
<dbReference type="InterPro" id="IPR011006">
    <property type="entry name" value="CheY-like_superfamily"/>
</dbReference>